<dbReference type="Proteomes" id="UP000032102">
    <property type="component" value="Unassembled WGS sequence"/>
</dbReference>
<keyword evidence="1" id="KW-0732">Signal</keyword>
<evidence type="ECO:0000313" key="3">
    <source>
        <dbReference type="EMBL" id="KIQ93239.1"/>
    </source>
</evidence>
<dbReference type="AlphaFoldDB" id="A0A0D0QUS6"/>
<gene>
    <name evidence="3" type="ORF">LH47_02683</name>
</gene>
<protein>
    <submittedName>
        <fullName evidence="3">Periplasmic mercury ion-binding protein</fullName>
    </submittedName>
</protein>
<comment type="caution">
    <text evidence="3">The sequence shown here is derived from an EMBL/GenBank/DDBJ whole genome shotgun (WGS) entry which is preliminary data.</text>
</comment>
<feature type="domain" description="HMA" evidence="2">
    <location>
        <begin position="36"/>
        <end position="105"/>
    </location>
</feature>
<proteinExistence type="predicted"/>
<dbReference type="PROSITE" id="PS51257">
    <property type="entry name" value="PROKAR_LIPOPROTEIN"/>
    <property type="match status" value="1"/>
</dbReference>
<dbReference type="GO" id="GO:0046872">
    <property type="term" value="F:metal ion binding"/>
    <property type="evidence" value="ECO:0007669"/>
    <property type="project" value="InterPro"/>
</dbReference>
<dbReference type="PROSITE" id="PS50846">
    <property type="entry name" value="HMA_2"/>
    <property type="match status" value="1"/>
</dbReference>
<sequence length="106" mass="11359">MKKANLGLIIFLVTLIITACGNENKVETTANGNNTKSVTFTITEMDCSSCPFVVKSSLERVKGVKTVEVTITEGVQGTAKVVFDASKTDVKTLKNTVLELGYGVKQ</sequence>
<evidence type="ECO:0000259" key="2">
    <source>
        <dbReference type="PROSITE" id="PS50846"/>
    </source>
</evidence>
<name>A0A0D0QUS6_9BACL</name>
<feature type="signal peptide" evidence="1">
    <location>
        <begin position="1"/>
        <end position="19"/>
    </location>
</feature>
<evidence type="ECO:0000313" key="4">
    <source>
        <dbReference type="Proteomes" id="UP000032102"/>
    </source>
</evidence>
<reference evidence="3 4" key="1">
    <citation type="submission" date="2015-01" db="EMBL/GenBank/DDBJ databases">
        <title>Draft genome of Anoxybacillus thermarum strain AF/04.</title>
        <authorList>
            <person name="Poli A."/>
            <person name="Nicolaus B."/>
            <person name="Chan K.-G."/>
            <person name="Kahar U.M."/>
            <person name="Yaakob A.S."/>
            <person name="Chan C.S."/>
            <person name="Goh K.M."/>
        </authorList>
    </citation>
    <scope>NUCLEOTIDE SEQUENCE [LARGE SCALE GENOMIC DNA]</scope>
    <source>
        <strain evidence="3 4">AF/04</strain>
    </source>
</reference>
<organism evidence="3 4">
    <name type="scientific">Anoxybacillus thermarum</name>
    <dbReference type="NCBI Taxonomy" id="404937"/>
    <lineage>
        <taxon>Bacteria</taxon>
        <taxon>Bacillati</taxon>
        <taxon>Bacillota</taxon>
        <taxon>Bacilli</taxon>
        <taxon>Bacillales</taxon>
        <taxon>Anoxybacillaceae</taxon>
        <taxon>Anoxybacillus</taxon>
    </lineage>
</organism>
<dbReference type="Pfam" id="PF00403">
    <property type="entry name" value="HMA"/>
    <property type="match status" value="1"/>
</dbReference>
<dbReference type="RefSeq" id="WP_052585057.1">
    <property type="nucleotide sequence ID" value="NZ_JXTH01000081.1"/>
</dbReference>
<evidence type="ECO:0000256" key="1">
    <source>
        <dbReference type="SAM" id="SignalP"/>
    </source>
</evidence>
<dbReference type="InterPro" id="IPR006121">
    <property type="entry name" value="HMA_dom"/>
</dbReference>
<feature type="chain" id="PRO_5038747727" evidence="1">
    <location>
        <begin position="20"/>
        <end position="106"/>
    </location>
</feature>
<dbReference type="EMBL" id="JXTH01000081">
    <property type="protein sequence ID" value="KIQ93239.1"/>
    <property type="molecule type" value="Genomic_DNA"/>
</dbReference>
<dbReference type="SUPFAM" id="SSF55008">
    <property type="entry name" value="HMA, heavy metal-associated domain"/>
    <property type="match status" value="1"/>
</dbReference>
<dbReference type="InterPro" id="IPR036163">
    <property type="entry name" value="HMA_dom_sf"/>
</dbReference>
<dbReference type="CDD" id="cd00371">
    <property type="entry name" value="HMA"/>
    <property type="match status" value="1"/>
</dbReference>
<accession>A0A0D0QUS6</accession>
<dbReference type="Gene3D" id="3.30.70.100">
    <property type="match status" value="1"/>
</dbReference>
<dbReference type="PATRIC" id="fig|404937.3.peg.2940"/>
<keyword evidence="4" id="KW-1185">Reference proteome</keyword>